<name>A0ABV8Q2J4_9MICO</name>
<dbReference type="PANTHER" id="PTHR43249">
    <property type="entry name" value="UDP-N-ACETYL-2-AMINO-2-DEOXY-D-GLUCURONATE OXIDASE"/>
    <property type="match status" value="1"/>
</dbReference>
<keyword evidence="1" id="KW-0520">NAD</keyword>
<dbReference type="InterPro" id="IPR036291">
    <property type="entry name" value="NAD(P)-bd_dom_sf"/>
</dbReference>
<feature type="domain" description="GFO/IDH/MocA-like oxidoreductase" evidence="3">
    <location>
        <begin position="161"/>
        <end position="279"/>
    </location>
</feature>
<dbReference type="PANTHER" id="PTHR43249:SF1">
    <property type="entry name" value="D-GLUCOSIDE 3-DEHYDROGENASE"/>
    <property type="match status" value="1"/>
</dbReference>
<evidence type="ECO:0000313" key="4">
    <source>
        <dbReference type="EMBL" id="MFC4242014.1"/>
    </source>
</evidence>
<dbReference type="Pfam" id="PF01408">
    <property type="entry name" value="GFO_IDH_MocA"/>
    <property type="match status" value="1"/>
</dbReference>
<accession>A0ABV8Q2J4</accession>
<keyword evidence="5" id="KW-1185">Reference proteome</keyword>
<proteinExistence type="predicted"/>
<dbReference type="InterPro" id="IPR052515">
    <property type="entry name" value="Gfo/Idh/MocA_Oxidoreductase"/>
</dbReference>
<dbReference type="Gene3D" id="3.30.360.10">
    <property type="entry name" value="Dihydrodipicolinate Reductase, domain 2"/>
    <property type="match status" value="1"/>
</dbReference>
<comment type="caution">
    <text evidence="4">The sequence shown here is derived from an EMBL/GenBank/DDBJ whole genome shotgun (WGS) entry which is preliminary data.</text>
</comment>
<dbReference type="EMBL" id="JBHSCN010000002">
    <property type="protein sequence ID" value="MFC4242014.1"/>
    <property type="molecule type" value="Genomic_DNA"/>
</dbReference>
<dbReference type="Pfam" id="PF22725">
    <property type="entry name" value="GFO_IDH_MocA_C3"/>
    <property type="match status" value="1"/>
</dbReference>
<dbReference type="Proteomes" id="UP001595900">
    <property type="component" value="Unassembled WGS sequence"/>
</dbReference>
<evidence type="ECO:0000259" key="3">
    <source>
        <dbReference type="Pfam" id="PF22725"/>
    </source>
</evidence>
<dbReference type="RefSeq" id="WP_390226791.1">
    <property type="nucleotide sequence ID" value="NZ_JBHSCN010000002.1"/>
</dbReference>
<protein>
    <submittedName>
        <fullName evidence="4">Gfo/Idh/MocA family protein</fullName>
    </submittedName>
</protein>
<sequence length="408" mass="42270">MNDALGDDRHGDDAAPGVLTAALVGNGVIAANHVRALHATGAAAVTVLVDPDPDARAVIAAQIAAETDWSAPAQFDSLGAALEASVPDLVVVATPSGTHVALALEAVAAGAHVVIEKPLDTTVGKALALRDAAREAATRGQVVSVISQHRFDPASVVVADAAHRGHFGRLTSAVASVAWWRSQGYYDSGDWRGTWALDGGGSTMNQGVHTVDLLVWFLGRPVAVFAYAATLAHEHIEVEDTLAATLRFEGGAIAVLHTTTSAFPGLSVRINVHGTKGSAQIDRDQLEYFYAEPAEGLDPTVLGDTHADPTRVGPRNLALDLVGAEHVAGAAVAPDAFAQGHRRQYDDILAAIRDGRAPGVGVDDALLSLAVVRALYVSAALGREVSVDEVLNGEHDDVIFDASVPEVA</sequence>
<evidence type="ECO:0000313" key="5">
    <source>
        <dbReference type="Proteomes" id="UP001595900"/>
    </source>
</evidence>
<organism evidence="4 5">
    <name type="scientific">Gryllotalpicola reticulitermitis</name>
    <dbReference type="NCBI Taxonomy" id="1184153"/>
    <lineage>
        <taxon>Bacteria</taxon>
        <taxon>Bacillati</taxon>
        <taxon>Actinomycetota</taxon>
        <taxon>Actinomycetes</taxon>
        <taxon>Micrococcales</taxon>
        <taxon>Microbacteriaceae</taxon>
        <taxon>Gryllotalpicola</taxon>
    </lineage>
</organism>
<gene>
    <name evidence="4" type="ORF">ACFOYW_01405</name>
</gene>
<dbReference type="InterPro" id="IPR000683">
    <property type="entry name" value="Gfo/Idh/MocA-like_OxRdtase_N"/>
</dbReference>
<reference evidence="5" key="1">
    <citation type="journal article" date="2019" name="Int. J. Syst. Evol. Microbiol.">
        <title>The Global Catalogue of Microorganisms (GCM) 10K type strain sequencing project: providing services to taxonomists for standard genome sequencing and annotation.</title>
        <authorList>
            <consortium name="The Broad Institute Genomics Platform"/>
            <consortium name="The Broad Institute Genome Sequencing Center for Infectious Disease"/>
            <person name="Wu L."/>
            <person name="Ma J."/>
        </authorList>
    </citation>
    <scope>NUCLEOTIDE SEQUENCE [LARGE SCALE GENOMIC DNA]</scope>
    <source>
        <strain evidence="5">CGMCC 1.10363</strain>
    </source>
</reference>
<feature type="domain" description="Gfo/Idh/MocA-like oxidoreductase N-terminal" evidence="2">
    <location>
        <begin position="21"/>
        <end position="139"/>
    </location>
</feature>
<evidence type="ECO:0000259" key="2">
    <source>
        <dbReference type="Pfam" id="PF01408"/>
    </source>
</evidence>
<evidence type="ECO:0000256" key="1">
    <source>
        <dbReference type="ARBA" id="ARBA00023027"/>
    </source>
</evidence>
<dbReference type="SUPFAM" id="SSF55347">
    <property type="entry name" value="Glyceraldehyde-3-phosphate dehydrogenase-like, C-terminal domain"/>
    <property type="match status" value="1"/>
</dbReference>
<dbReference type="Gene3D" id="3.40.50.720">
    <property type="entry name" value="NAD(P)-binding Rossmann-like Domain"/>
    <property type="match status" value="1"/>
</dbReference>
<dbReference type="InterPro" id="IPR055170">
    <property type="entry name" value="GFO_IDH_MocA-like_dom"/>
</dbReference>
<dbReference type="SUPFAM" id="SSF51735">
    <property type="entry name" value="NAD(P)-binding Rossmann-fold domains"/>
    <property type="match status" value="1"/>
</dbReference>